<evidence type="ECO:0000256" key="1">
    <source>
        <dbReference type="SAM" id="MobiDB-lite"/>
    </source>
</evidence>
<feature type="region of interest" description="Disordered" evidence="1">
    <location>
        <begin position="80"/>
        <end position="147"/>
    </location>
</feature>
<dbReference type="RefSeq" id="WP_219157011.1">
    <property type="nucleotide sequence ID" value="NZ_JAHWQX010000001.1"/>
</dbReference>
<accession>A0ABS6WJ22</accession>
<comment type="caution">
    <text evidence="2">The sequence shown here is derived from an EMBL/GenBank/DDBJ whole genome shotgun (WGS) entry which is preliminary data.</text>
</comment>
<feature type="compositionally biased region" description="Basic and acidic residues" evidence="1">
    <location>
        <begin position="131"/>
        <end position="141"/>
    </location>
</feature>
<organism evidence="2 3">
    <name type="scientific">Pseudohoeflea coraliihabitans</name>
    <dbReference type="NCBI Taxonomy" id="2860393"/>
    <lineage>
        <taxon>Bacteria</taxon>
        <taxon>Pseudomonadati</taxon>
        <taxon>Pseudomonadota</taxon>
        <taxon>Alphaproteobacteria</taxon>
        <taxon>Hyphomicrobiales</taxon>
        <taxon>Rhizobiaceae</taxon>
        <taxon>Pseudohoeflea</taxon>
    </lineage>
</organism>
<name>A0ABS6WJ22_9HYPH</name>
<feature type="region of interest" description="Disordered" evidence="1">
    <location>
        <begin position="229"/>
        <end position="253"/>
    </location>
</feature>
<reference evidence="2" key="1">
    <citation type="submission" date="2021-07" db="EMBL/GenBank/DDBJ databases">
        <title>Pseudohoeflea marina sp. nov. a polyhydroxyalcanoate-producing bacterium.</title>
        <authorList>
            <person name="Zheng W."/>
            <person name="Yu S."/>
            <person name="Huang Y."/>
        </authorList>
    </citation>
    <scope>NUCLEOTIDE SEQUENCE</scope>
    <source>
        <strain evidence="2">DP4N28-3</strain>
    </source>
</reference>
<evidence type="ECO:0000313" key="3">
    <source>
        <dbReference type="Proteomes" id="UP001430804"/>
    </source>
</evidence>
<feature type="compositionally biased region" description="Polar residues" evidence="1">
    <location>
        <begin position="90"/>
        <end position="111"/>
    </location>
</feature>
<dbReference type="Proteomes" id="UP001430804">
    <property type="component" value="Unassembled WGS sequence"/>
</dbReference>
<proteinExistence type="predicted"/>
<gene>
    <name evidence="2" type="ORF">KY465_00030</name>
</gene>
<sequence>MSMTAYAKAAWPLLWMECDDQGVFEWKPVVLKARLLPADNIDFAEILEEFVSLGVVMRFEVAGKSYGAVRNFCKFQRPKKPNAVHPVTPESRTFTASSEPSSEPVRNQFGTSGEKPKQMEDGGCNNSSSLRSEEMRADAPKAKPTRARQIPAGFKPDLEWAVSRGLSPQAAQTEAEKFVNYWLGEGKPKKDWSAAWRTWVLKALDYQGRGRSPPNRITMTDEACRKFIQRGEDHEQQDPEDDLRNVFSLPAIR</sequence>
<protein>
    <submittedName>
        <fullName evidence="2">Uncharacterized protein</fullName>
    </submittedName>
</protein>
<dbReference type="EMBL" id="JAHWQX010000001">
    <property type="protein sequence ID" value="MBW3095658.1"/>
    <property type="molecule type" value="Genomic_DNA"/>
</dbReference>
<keyword evidence="3" id="KW-1185">Reference proteome</keyword>
<evidence type="ECO:0000313" key="2">
    <source>
        <dbReference type="EMBL" id="MBW3095658.1"/>
    </source>
</evidence>